<dbReference type="Pfam" id="PF06041">
    <property type="entry name" value="DUF924"/>
    <property type="match status" value="1"/>
</dbReference>
<evidence type="ECO:0000313" key="1">
    <source>
        <dbReference type="EMBL" id="TQV83523.1"/>
    </source>
</evidence>
<organism evidence="1 2">
    <name type="scientific">Denitrobaculum tricleocarpae</name>
    <dbReference type="NCBI Taxonomy" id="2591009"/>
    <lineage>
        <taxon>Bacteria</taxon>
        <taxon>Pseudomonadati</taxon>
        <taxon>Pseudomonadota</taxon>
        <taxon>Alphaproteobacteria</taxon>
        <taxon>Rhodospirillales</taxon>
        <taxon>Rhodospirillaceae</taxon>
        <taxon>Denitrobaculum</taxon>
    </lineage>
</organism>
<dbReference type="OrthoDB" id="7593450at2"/>
<reference evidence="1 2" key="1">
    <citation type="submission" date="2019-06" db="EMBL/GenBank/DDBJ databases">
        <title>Whole genome sequence for Rhodospirillaceae sp. R148.</title>
        <authorList>
            <person name="Wang G."/>
        </authorList>
    </citation>
    <scope>NUCLEOTIDE SEQUENCE [LARGE SCALE GENOMIC DNA]</scope>
    <source>
        <strain evidence="1 2">R148</strain>
    </source>
</reference>
<dbReference type="EMBL" id="VHSH01000001">
    <property type="protein sequence ID" value="TQV83523.1"/>
    <property type="molecule type" value="Genomic_DNA"/>
</dbReference>
<gene>
    <name evidence="1" type="ORF">FKG95_02730</name>
</gene>
<dbReference type="SUPFAM" id="SSF48452">
    <property type="entry name" value="TPR-like"/>
    <property type="match status" value="1"/>
</dbReference>
<accession>A0A545U293</accession>
<sequence>MTTIDAVLDFWFAEGMAERWFVKDPAFDAEVRAALEPGYQEAREGRLDDWMSSARGCLALCILLDQAPRNLFRADPRAFASDPQARSIVRHALGQGFQESLSQIERLFLYLPLEHSEDLKDQEDCLALTMALDENPSWYDYAVAHRDIIARFGRFPHRNEVLGREATPEEAAFLREPNSSF</sequence>
<comment type="caution">
    <text evidence="1">The sequence shown here is derived from an EMBL/GenBank/DDBJ whole genome shotgun (WGS) entry which is preliminary data.</text>
</comment>
<dbReference type="Proteomes" id="UP000315252">
    <property type="component" value="Unassembled WGS sequence"/>
</dbReference>
<keyword evidence="2" id="KW-1185">Reference proteome</keyword>
<dbReference type="AlphaFoldDB" id="A0A545U293"/>
<dbReference type="InterPro" id="IPR011990">
    <property type="entry name" value="TPR-like_helical_dom_sf"/>
</dbReference>
<name>A0A545U293_9PROT</name>
<dbReference type="Gene3D" id="1.20.58.320">
    <property type="entry name" value="TPR-like"/>
    <property type="match status" value="1"/>
</dbReference>
<protein>
    <submittedName>
        <fullName evidence="1">DUF924 domain-containing protein</fullName>
    </submittedName>
</protein>
<proteinExistence type="predicted"/>
<dbReference type="InterPro" id="IPR010323">
    <property type="entry name" value="DUF924"/>
</dbReference>
<dbReference type="Gene3D" id="1.25.40.10">
    <property type="entry name" value="Tetratricopeptide repeat domain"/>
    <property type="match status" value="1"/>
</dbReference>
<evidence type="ECO:0000313" key="2">
    <source>
        <dbReference type="Proteomes" id="UP000315252"/>
    </source>
</evidence>